<gene>
    <name evidence="2" type="ORF">GNI_073130</name>
</gene>
<evidence type="ECO:0000313" key="3">
    <source>
        <dbReference type="Proteomes" id="UP000019763"/>
    </source>
</evidence>
<dbReference type="AlphaFoldDB" id="A0A023B769"/>
<feature type="signal peptide" evidence="1">
    <location>
        <begin position="1"/>
        <end position="15"/>
    </location>
</feature>
<dbReference type="VEuPathDB" id="CryptoDB:GNI_073130"/>
<dbReference type="GeneID" id="22912677"/>
<comment type="caution">
    <text evidence="2">The sequence shown here is derived from an EMBL/GenBank/DDBJ whole genome shotgun (WGS) entry which is preliminary data.</text>
</comment>
<evidence type="ECO:0000256" key="1">
    <source>
        <dbReference type="SAM" id="SignalP"/>
    </source>
</evidence>
<keyword evidence="3" id="KW-1185">Reference proteome</keyword>
<evidence type="ECO:0000313" key="2">
    <source>
        <dbReference type="EMBL" id="EZG67005.1"/>
    </source>
</evidence>
<organism evidence="2 3">
    <name type="scientific">Gregarina niphandrodes</name>
    <name type="common">Septate eugregarine</name>
    <dbReference type="NCBI Taxonomy" id="110365"/>
    <lineage>
        <taxon>Eukaryota</taxon>
        <taxon>Sar</taxon>
        <taxon>Alveolata</taxon>
        <taxon>Apicomplexa</taxon>
        <taxon>Conoidasida</taxon>
        <taxon>Gregarinasina</taxon>
        <taxon>Eugregarinorida</taxon>
        <taxon>Gregarinidae</taxon>
        <taxon>Gregarina</taxon>
    </lineage>
</organism>
<reference evidence="2" key="1">
    <citation type="submission" date="2013-12" db="EMBL/GenBank/DDBJ databases">
        <authorList>
            <person name="Omoto C.K."/>
            <person name="Sibley D."/>
            <person name="Venepally P."/>
            <person name="Hadjithomas M."/>
            <person name="Karamycheva S."/>
            <person name="Brunk B."/>
            <person name="Roos D."/>
            <person name="Caler E."/>
            <person name="Lorenzi H."/>
        </authorList>
    </citation>
    <scope>NUCLEOTIDE SEQUENCE</scope>
</reference>
<protein>
    <recommendedName>
        <fullName evidence="4">Transmembrane protein</fullName>
    </recommendedName>
</protein>
<accession>A0A023B769</accession>
<dbReference type="Proteomes" id="UP000019763">
    <property type="component" value="Unassembled WGS sequence"/>
</dbReference>
<dbReference type="RefSeq" id="XP_011130392.1">
    <property type="nucleotide sequence ID" value="XM_011132090.1"/>
</dbReference>
<dbReference type="EMBL" id="AFNH02000548">
    <property type="protein sequence ID" value="EZG67005.1"/>
    <property type="molecule type" value="Genomic_DNA"/>
</dbReference>
<sequence length="95" mass="10471">MKIIIVLELLTLGLALNQDYNYGGSPLLAIQTFSAPHQAPFSLPVRRGDSRLKLIALSEQRDALKEDLSLLFTEHRLSKSKAPTLSALKDSGLRV</sequence>
<feature type="chain" id="PRO_5012000221" description="Transmembrane protein" evidence="1">
    <location>
        <begin position="16"/>
        <end position="95"/>
    </location>
</feature>
<keyword evidence="1" id="KW-0732">Signal</keyword>
<evidence type="ECO:0008006" key="4">
    <source>
        <dbReference type="Google" id="ProtNLM"/>
    </source>
</evidence>
<name>A0A023B769_GRENI</name>
<proteinExistence type="predicted"/>